<dbReference type="KEGG" id="nde:NIDE0424"/>
<name>D8PAE2_9BACT</name>
<evidence type="ECO:0000256" key="1">
    <source>
        <dbReference type="ARBA" id="ARBA00009427"/>
    </source>
</evidence>
<evidence type="ECO:0000256" key="8">
    <source>
        <dbReference type="HAMAP-Rule" id="MF_00238"/>
    </source>
</evidence>
<dbReference type="Pfam" id="PF02224">
    <property type="entry name" value="Cytidylate_kin"/>
    <property type="match status" value="1"/>
</dbReference>
<feature type="compositionally biased region" description="Basic and acidic residues" evidence="9">
    <location>
        <begin position="183"/>
        <end position="196"/>
    </location>
</feature>
<dbReference type="HAMAP" id="MF_00238">
    <property type="entry name" value="Cytidyl_kinase_type1"/>
    <property type="match status" value="1"/>
</dbReference>
<evidence type="ECO:0000313" key="12">
    <source>
        <dbReference type="Proteomes" id="UP000001660"/>
    </source>
</evidence>
<evidence type="ECO:0000256" key="7">
    <source>
        <dbReference type="ARBA" id="ARBA00048478"/>
    </source>
</evidence>
<dbReference type="GO" id="GO:0005524">
    <property type="term" value="F:ATP binding"/>
    <property type="evidence" value="ECO:0007669"/>
    <property type="project" value="UniProtKB-UniRule"/>
</dbReference>
<accession>D8PAE2</accession>
<evidence type="ECO:0000313" key="11">
    <source>
        <dbReference type="EMBL" id="CBK40201.1"/>
    </source>
</evidence>
<comment type="subcellular location">
    <subcellularLocation>
        <location evidence="8">Cytoplasm</location>
    </subcellularLocation>
</comment>
<dbReference type="NCBIfam" id="TIGR00017">
    <property type="entry name" value="cmk"/>
    <property type="match status" value="1"/>
</dbReference>
<dbReference type="AlphaFoldDB" id="D8PAE2"/>
<dbReference type="GO" id="GO:0005737">
    <property type="term" value="C:cytoplasm"/>
    <property type="evidence" value="ECO:0007669"/>
    <property type="project" value="UniProtKB-SubCell"/>
</dbReference>
<dbReference type="Proteomes" id="UP000001660">
    <property type="component" value="Chromosome"/>
</dbReference>
<keyword evidence="4 8" id="KW-0418">Kinase</keyword>
<evidence type="ECO:0000256" key="2">
    <source>
        <dbReference type="ARBA" id="ARBA00022679"/>
    </source>
</evidence>
<dbReference type="InterPro" id="IPR003136">
    <property type="entry name" value="Cytidylate_kin"/>
</dbReference>
<evidence type="ECO:0000256" key="9">
    <source>
        <dbReference type="SAM" id="MobiDB-lite"/>
    </source>
</evidence>
<comment type="similarity">
    <text evidence="1 8">Belongs to the cytidylate kinase family. Type 1 subfamily.</text>
</comment>
<feature type="binding site" evidence="8">
    <location>
        <begin position="20"/>
        <end position="28"/>
    </location>
    <ligand>
        <name>ATP</name>
        <dbReference type="ChEBI" id="CHEBI:30616"/>
    </ligand>
</feature>
<feature type="domain" description="Cytidylate kinase" evidence="10">
    <location>
        <begin position="16"/>
        <end position="228"/>
    </location>
</feature>
<dbReference type="eggNOG" id="COG0283">
    <property type="taxonomic scope" value="Bacteria"/>
</dbReference>
<dbReference type="SUPFAM" id="SSF52540">
    <property type="entry name" value="P-loop containing nucleoside triphosphate hydrolases"/>
    <property type="match status" value="1"/>
</dbReference>
<gene>
    <name evidence="8 11" type="primary">cmk</name>
    <name evidence="11" type="ORF">NIDE0424</name>
</gene>
<keyword evidence="3 8" id="KW-0547">Nucleotide-binding</keyword>
<comment type="catalytic activity">
    <reaction evidence="6 8">
        <text>dCMP + ATP = dCDP + ADP</text>
        <dbReference type="Rhea" id="RHEA:25094"/>
        <dbReference type="ChEBI" id="CHEBI:30616"/>
        <dbReference type="ChEBI" id="CHEBI:57566"/>
        <dbReference type="ChEBI" id="CHEBI:58593"/>
        <dbReference type="ChEBI" id="CHEBI:456216"/>
        <dbReference type="EC" id="2.7.4.25"/>
    </reaction>
</comment>
<keyword evidence="12" id="KW-1185">Reference proteome</keyword>
<comment type="catalytic activity">
    <reaction evidence="7 8">
        <text>CMP + ATP = CDP + ADP</text>
        <dbReference type="Rhea" id="RHEA:11600"/>
        <dbReference type="ChEBI" id="CHEBI:30616"/>
        <dbReference type="ChEBI" id="CHEBI:58069"/>
        <dbReference type="ChEBI" id="CHEBI:60377"/>
        <dbReference type="ChEBI" id="CHEBI:456216"/>
        <dbReference type="EC" id="2.7.4.25"/>
    </reaction>
</comment>
<dbReference type="HOGENOM" id="CLU_079959_0_2_0"/>
<keyword evidence="5 8" id="KW-0067">ATP-binding</keyword>
<reference evidence="11 12" key="1">
    <citation type="journal article" date="2010" name="Proc. Natl. Acad. Sci. U.S.A.">
        <title>A Nitrospira metagenome illuminates the physiology and evolution of globally important nitrite-oxidizing bacteria.</title>
        <authorList>
            <person name="Lucker S."/>
            <person name="Wagner M."/>
            <person name="Maixner F."/>
            <person name="Pelletier E."/>
            <person name="Koch H."/>
            <person name="Vacherie B."/>
            <person name="Rattei T."/>
            <person name="Sinninghe Damste J."/>
            <person name="Spieck E."/>
            <person name="Le Paslier D."/>
            <person name="Daims H."/>
        </authorList>
    </citation>
    <scope>NUCLEOTIDE SEQUENCE [LARGE SCALE GENOMIC DNA]</scope>
</reference>
<evidence type="ECO:0000256" key="4">
    <source>
        <dbReference type="ARBA" id="ARBA00022777"/>
    </source>
</evidence>
<evidence type="ECO:0000256" key="5">
    <source>
        <dbReference type="ARBA" id="ARBA00022840"/>
    </source>
</evidence>
<evidence type="ECO:0000256" key="3">
    <source>
        <dbReference type="ARBA" id="ARBA00022741"/>
    </source>
</evidence>
<keyword evidence="2 8" id="KW-0808">Transferase</keyword>
<evidence type="ECO:0000256" key="6">
    <source>
        <dbReference type="ARBA" id="ARBA00047615"/>
    </source>
</evidence>
<dbReference type="EMBL" id="FP929003">
    <property type="protein sequence ID" value="CBK40201.1"/>
    <property type="molecule type" value="Genomic_DNA"/>
</dbReference>
<dbReference type="GO" id="GO:0036430">
    <property type="term" value="F:CMP kinase activity"/>
    <property type="evidence" value="ECO:0007669"/>
    <property type="project" value="RHEA"/>
</dbReference>
<keyword evidence="8" id="KW-0963">Cytoplasm</keyword>
<organism evidence="11 12">
    <name type="scientific">Nitrospira defluvii</name>
    <dbReference type="NCBI Taxonomy" id="330214"/>
    <lineage>
        <taxon>Bacteria</taxon>
        <taxon>Pseudomonadati</taxon>
        <taxon>Nitrospirota</taxon>
        <taxon>Nitrospiria</taxon>
        <taxon>Nitrospirales</taxon>
        <taxon>Nitrospiraceae</taxon>
        <taxon>Nitrospira</taxon>
    </lineage>
</organism>
<dbReference type="InterPro" id="IPR011994">
    <property type="entry name" value="Cytidylate_kinase_dom"/>
</dbReference>
<proteinExistence type="inferred from homology"/>
<protein>
    <recommendedName>
        <fullName evidence="8">Cytidylate kinase</fullName>
        <shortName evidence="8">CK</shortName>
        <ecNumber evidence="8">2.7.4.25</ecNumber>
    </recommendedName>
    <alternativeName>
        <fullName evidence="8">Cytidine monophosphate kinase</fullName>
        <shortName evidence="8">CMP kinase</shortName>
    </alternativeName>
</protein>
<dbReference type="GO" id="GO:0006220">
    <property type="term" value="P:pyrimidine nucleotide metabolic process"/>
    <property type="evidence" value="ECO:0007669"/>
    <property type="project" value="UniProtKB-UniRule"/>
</dbReference>
<dbReference type="InterPro" id="IPR027417">
    <property type="entry name" value="P-loop_NTPase"/>
</dbReference>
<dbReference type="STRING" id="330214.NIDE0424"/>
<dbReference type="CDD" id="cd02020">
    <property type="entry name" value="CMPK"/>
    <property type="match status" value="1"/>
</dbReference>
<dbReference type="GO" id="GO:0036431">
    <property type="term" value="F:dCMP kinase activity"/>
    <property type="evidence" value="ECO:0007669"/>
    <property type="project" value="InterPro"/>
</dbReference>
<sequence length="232" mass="25019">MIEPATSSCGKRGLIIAIDGPAGVGKSTVARLLALRLGYLYLDTGALYRAIAWKVRDAGLSPEEPLAITALLPKTTLHMACGPEQSHVLLDGRDITGELRTPAVTALASMVSAIPAVREWLLPVQRQIGAEGCVVAEGRDIGTRVFPEADVKFFLEADAEVRATRRHRELVAAGHSVHFDQTKRDMTGRDDRDRSRTVAPLIPAPDAERIDTSSMPAEAVVEHMLAVITARL</sequence>
<evidence type="ECO:0000259" key="10">
    <source>
        <dbReference type="Pfam" id="PF02224"/>
    </source>
</evidence>
<feature type="region of interest" description="Disordered" evidence="9">
    <location>
        <begin position="183"/>
        <end position="207"/>
    </location>
</feature>
<dbReference type="EC" id="2.7.4.25" evidence="8"/>
<dbReference type="Gene3D" id="3.40.50.300">
    <property type="entry name" value="P-loop containing nucleotide triphosphate hydrolases"/>
    <property type="match status" value="1"/>
</dbReference>